<dbReference type="GO" id="GO:0004674">
    <property type="term" value="F:protein serine/threonine kinase activity"/>
    <property type="evidence" value="ECO:0007669"/>
    <property type="project" value="UniProtKB-KW"/>
</dbReference>
<evidence type="ECO:0000256" key="2">
    <source>
        <dbReference type="ARBA" id="ARBA00004613"/>
    </source>
</evidence>
<comment type="subcellular location">
    <subcellularLocation>
        <location evidence="1">Host cell</location>
    </subcellularLocation>
    <subcellularLocation>
        <location evidence="2">Secreted</location>
    </subcellularLocation>
</comment>
<keyword evidence="6" id="KW-1185">Reference proteome</keyword>
<evidence type="ECO:0000256" key="1">
    <source>
        <dbReference type="ARBA" id="ARBA00004340"/>
    </source>
</evidence>
<name>A0A8H3X9T3_GIGMA</name>
<keyword evidence="5" id="KW-0418">Kinase</keyword>
<protein>
    <submittedName>
        <fullName evidence="5">Serine/threonine protein kinase</fullName>
    </submittedName>
</protein>
<comment type="caution">
    <text evidence="5">The sequence shown here is derived from an EMBL/GenBank/DDBJ whole genome shotgun (WGS) entry which is preliminary data.</text>
</comment>
<keyword evidence="5" id="KW-0723">Serine/threonine-protein kinase</keyword>
<keyword evidence="3" id="KW-0964">Secreted</keyword>
<dbReference type="GO" id="GO:0043657">
    <property type="term" value="C:host cell"/>
    <property type="evidence" value="ECO:0007669"/>
    <property type="project" value="UniProtKB-SubCell"/>
</dbReference>
<feature type="domain" description="Crinkler effector protein N-terminal" evidence="4">
    <location>
        <begin position="8"/>
        <end position="103"/>
    </location>
</feature>
<dbReference type="Pfam" id="PF20147">
    <property type="entry name" value="Crinkler"/>
    <property type="match status" value="1"/>
</dbReference>
<evidence type="ECO:0000259" key="4">
    <source>
        <dbReference type="Pfam" id="PF20147"/>
    </source>
</evidence>
<evidence type="ECO:0000313" key="6">
    <source>
        <dbReference type="Proteomes" id="UP000439903"/>
    </source>
</evidence>
<keyword evidence="5" id="KW-0808">Transferase</keyword>
<sequence length="120" mass="13420">MFIDGTPITLWCLEYGSGSFFVIIGNNNSIYDLKKAIFDEISIPDNVKAKNLSLWSVNIEERQLESNTPNGLMTDENKIKIATETIGNTFHGVQRKNIQVIVRVPVATGESKIFSQRDTA</sequence>
<dbReference type="Proteomes" id="UP000439903">
    <property type="component" value="Unassembled WGS sequence"/>
</dbReference>
<evidence type="ECO:0000256" key="3">
    <source>
        <dbReference type="ARBA" id="ARBA00022525"/>
    </source>
</evidence>
<gene>
    <name evidence="5" type="ORF">F8M41_004345</name>
</gene>
<dbReference type="EMBL" id="WTPW01001395">
    <property type="protein sequence ID" value="KAF0437764.1"/>
    <property type="molecule type" value="Genomic_DNA"/>
</dbReference>
<dbReference type="AlphaFoldDB" id="A0A8H3X9T3"/>
<dbReference type="InterPro" id="IPR045379">
    <property type="entry name" value="Crinkler_N"/>
</dbReference>
<accession>A0A8H3X9T3</accession>
<evidence type="ECO:0000313" key="5">
    <source>
        <dbReference type="EMBL" id="KAF0437764.1"/>
    </source>
</evidence>
<dbReference type="GO" id="GO:0005576">
    <property type="term" value="C:extracellular region"/>
    <property type="evidence" value="ECO:0007669"/>
    <property type="project" value="UniProtKB-SubCell"/>
</dbReference>
<dbReference type="OrthoDB" id="2314318at2759"/>
<organism evidence="5 6">
    <name type="scientific">Gigaspora margarita</name>
    <dbReference type="NCBI Taxonomy" id="4874"/>
    <lineage>
        <taxon>Eukaryota</taxon>
        <taxon>Fungi</taxon>
        <taxon>Fungi incertae sedis</taxon>
        <taxon>Mucoromycota</taxon>
        <taxon>Glomeromycotina</taxon>
        <taxon>Glomeromycetes</taxon>
        <taxon>Diversisporales</taxon>
        <taxon>Gigasporaceae</taxon>
        <taxon>Gigaspora</taxon>
    </lineage>
</organism>
<proteinExistence type="predicted"/>
<reference evidence="5 6" key="1">
    <citation type="journal article" date="2019" name="Environ. Microbiol.">
        <title>At the nexus of three kingdoms: the genome of the mycorrhizal fungus Gigaspora margarita provides insights into plant, endobacterial and fungal interactions.</title>
        <authorList>
            <person name="Venice F."/>
            <person name="Ghignone S."/>
            <person name="Salvioli di Fossalunga A."/>
            <person name="Amselem J."/>
            <person name="Novero M."/>
            <person name="Xianan X."/>
            <person name="Sedzielewska Toro K."/>
            <person name="Morin E."/>
            <person name="Lipzen A."/>
            <person name="Grigoriev I.V."/>
            <person name="Henrissat B."/>
            <person name="Martin F.M."/>
            <person name="Bonfante P."/>
        </authorList>
    </citation>
    <scope>NUCLEOTIDE SEQUENCE [LARGE SCALE GENOMIC DNA]</scope>
    <source>
        <strain evidence="5 6">BEG34</strain>
    </source>
</reference>